<comment type="caution">
    <text evidence="2">The sequence shown here is derived from an EMBL/GenBank/DDBJ whole genome shotgun (WGS) entry which is preliminary data.</text>
</comment>
<protein>
    <submittedName>
        <fullName evidence="2">Uncharacterized protein</fullName>
    </submittedName>
</protein>
<evidence type="ECO:0000313" key="2">
    <source>
        <dbReference type="EMBL" id="GIG18836.1"/>
    </source>
</evidence>
<dbReference type="EMBL" id="BONJ01000044">
    <property type="protein sequence ID" value="GIG18836.1"/>
    <property type="molecule type" value="Genomic_DNA"/>
</dbReference>
<dbReference type="Proteomes" id="UP000660339">
    <property type="component" value="Unassembled WGS sequence"/>
</dbReference>
<accession>A0A8J3PKV1</accession>
<sequence>MVAILSGNARPVVVEPPTASGLLPGNVASPAMLAASDVTSSALLHRMPQLRAAKPSAPVVKPKPKPKPQPKPKPKPKPKPVVRVVQLVAGMDRQQMDNAAAIVKKAQSMGLTKWAMIVGVATAMQESRLYNVASHVVPESLNYPHQGTGSDHDSIGLFQQRASGSWGSVEEIMQPQYAAGAFFRRLVQIDDWEDMSLTRAAQSVQISAFPDAYAKHEDNATLIVNALLN</sequence>
<organism evidence="2 3">
    <name type="scientific">Catellatospora methionotrophica</name>
    <dbReference type="NCBI Taxonomy" id="121620"/>
    <lineage>
        <taxon>Bacteria</taxon>
        <taxon>Bacillati</taxon>
        <taxon>Actinomycetota</taxon>
        <taxon>Actinomycetes</taxon>
        <taxon>Micromonosporales</taxon>
        <taxon>Micromonosporaceae</taxon>
        <taxon>Catellatospora</taxon>
    </lineage>
</organism>
<feature type="region of interest" description="Disordered" evidence="1">
    <location>
        <begin position="51"/>
        <end position="80"/>
    </location>
</feature>
<name>A0A8J3PKV1_9ACTN</name>
<dbReference type="AlphaFoldDB" id="A0A8J3PKV1"/>
<gene>
    <name evidence="2" type="ORF">Cme02nite_71680</name>
</gene>
<feature type="compositionally biased region" description="Basic residues" evidence="1">
    <location>
        <begin position="62"/>
        <end position="80"/>
    </location>
</feature>
<evidence type="ECO:0000256" key="1">
    <source>
        <dbReference type="SAM" id="MobiDB-lite"/>
    </source>
</evidence>
<evidence type="ECO:0000313" key="3">
    <source>
        <dbReference type="Proteomes" id="UP000660339"/>
    </source>
</evidence>
<proteinExistence type="predicted"/>
<keyword evidence="3" id="KW-1185">Reference proteome</keyword>
<reference evidence="2" key="1">
    <citation type="submission" date="2021-01" db="EMBL/GenBank/DDBJ databases">
        <title>Whole genome shotgun sequence of Catellatospora methionotrophica NBRC 14553.</title>
        <authorList>
            <person name="Komaki H."/>
            <person name="Tamura T."/>
        </authorList>
    </citation>
    <scope>NUCLEOTIDE SEQUENCE</scope>
    <source>
        <strain evidence="2">NBRC 14553</strain>
    </source>
</reference>